<evidence type="ECO:0000313" key="3">
    <source>
        <dbReference type="EMBL" id="KAH6828082.1"/>
    </source>
</evidence>
<feature type="domain" description="Trichome birefringence-like C-terminal" evidence="2">
    <location>
        <begin position="1"/>
        <end position="237"/>
    </location>
</feature>
<dbReference type="Proteomes" id="UP001190926">
    <property type="component" value="Unassembled WGS sequence"/>
</dbReference>
<sequence length="240" mass="27406">MFVGDSLSLNQWNSLACMLHAAAPNAKTTYVRNSTISYITFQDYSVTIYLYTSHYLVDIVHESKGNILKLDSIENGKAWRGMDMLIFNTWHWWFHTATNQGWDFIQYGSTITKDMNRLDAFTKALTTWARWVDQNVDPSKTKVFYQGISPTHYRPTCAVEKEPDKGPTNSTKKSAGDKIVNEVLSTLKKPVYLLDITALSELRKDGHPTKYNRGHGMDCSHWCIPGLPDSWNQLLYAALI</sequence>
<dbReference type="GO" id="GO:0016413">
    <property type="term" value="F:O-acetyltransferase activity"/>
    <property type="evidence" value="ECO:0007669"/>
    <property type="project" value="InterPro"/>
</dbReference>
<dbReference type="InterPro" id="IPR026057">
    <property type="entry name" value="TBL_C"/>
</dbReference>
<evidence type="ECO:0000313" key="4">
    <source>
        <dbReference type="Proteomes" id="UP001190926"/>
    </source>
</evidence>
<dbReference type="PANTHER" id="PTHR32285">
    <property type="entry name" value="PROTEIN TRICHOME BIREFRINGENCE-LIKE 9-RELATED"/>
    <property type="match status" value="1"/>
</dbReference>
<evidence type="ECO:0000256" key="1">
    <source>
        <dbReference type="ARBA" id="ARBA00007727"/>
    </source>
</evidence>
<gene>
    <name evidence="3" type="ORF">C2S53_014439</name>
</gene>
<comment type="caution">
    <text evidence="3">The sequence shown here is derived from an EMBL/GenBank/DDBJ whole genome shotgun (WGS) entry which is preliminary data.</text>
</comment>
<dbReference type="EMBL" id="SDAM02000131">
    <property type="protein sequence ID" value="KAH6828082.1"/>
    <property type="molecule type" value="Genomic_DNA"/>
</dbReference>
<dbReference type="AlphaFoldDB" id="A0AAD4J6N3"/>
<dbReference type="GO" id="GO:0005794">
    <property type="term" value="C:Golgi apparatus"/>
    <property type="evidence" value="ECO:0007669"/>
    <property type="project" value="TreeGrafter"/>
</dbReference>
<organism evidence="3 4">
    <name type="scientific">Perilla frutescens var. hirtella</name>
    <name type="common">Perilla citriodora</name>
    <name type="synonym">Perilla setoyensis</name>
    <dbReference type="NCBI Taxonomy" id="608512"/>
    <lineage>
        <taxon>Eukaryota</taxon>
        <taxon>Viridiplantae</taxon>
        <taxon>Streptophyta</taxon>
        <taxon>Embryophyta</taxon>
        <taxon>Tracheophyta</taxon>
        <taxon>Spermatophyta</taxon>
        <taxon>Magnoliopsida</taxon>
        <taxon>eudicotyledons</taxon>
        <taxon>Gunneridae</taxon>
        <taxon>Pentapetalae</taxon>
        <taxon>asterids</taxon>
        <taxon>lamiids</taxon>
        <taxon>Lamiales</taxon>
        <taxon>Lamiaceae</taxon>
        <taxon>Nepetoideae</taxon>
        <taxon>Elsholtzieae</taxon>
        <taxon>Perilla</taxon>
    </lineage>
</organism>
<dbReference type="PANTHER" id="PTHR32285:SF42">
    <property type="entry name" value="PROTEIN TRICHOME BIREFRINGENCE-LIKE 37"/>
    <property type="match status" value="1"/>
</dbReference>
<dbReference type="Pfam" id="PF13839">
    <property type="entry name" value="PC-Esterase"/>
    <property type="match status" value="1"/>
</dbReference>
<keyword evidence="4" id="KW-1185">Reference proteome</keyword>
<name>A0AAD4J6N3_PERFH</name>
<protein>
    <submittedName>
        <fullName evidence="3">TRICHOME BIREFRINGENCE-LIKE 38</fullName>
    </submittedName>
</protein>
<proteinExistence type="inferred from homology"/>
<accession>A0AAD4J6N3</accession>
<dbReference type="InterPro" id="IPR029962">
    <property type="entry name" value="TBL"/>
</dbReference>
<reference evidence="3 4" key="1">
    <citation type="journal article" date="2021" name="Nat. Commun.">
        <title>Incipient diploidization of the medicinal plant Perilla within 10,000 years.</title>
        <authorList>
            <person name="Zhang Y."/>
            <person name="Shen Q."/>
            <person name="Leng L."/>
            <person name="Zhang D."/>
            <person name="Chen S."/>
            <person name="Shi Y."/>
            <person name="Ning Z."/>
            <person name="Chen S."/>
        </authorList>
    </citation>
    <scope>NUCLEOTIDE SEQUENCE [LARGE SCALE GENOMIC DNA]</scope>
    <source>
        <strain evidence="4">cv. PC099</strain>
    </source>
</reference>
<comment type="similarity">
    <text evidence="1">Belongs to the PC-esterase family. TBL subfamily.</text>
</comment>
<evidence type="ECO:0000259" key="2">
    <source>
        <dbReference type="Pfam" id="PF13839"/>
    </source>
</evidence>